<dbReference type="InterPro" id="IPR050067">
    <property type="entry name" value="IPM_dehydratase_rel_enz"/>
</dbReference>
<evidence type="ECO:0000256" key="1">
    <source>
        <dbReference type="SAM" id="MobiDB-lite"/>
    </source>
</evidence>
<dbReference type="PANTHER" id="PTHR43822">
    <property type="entry name" value="HOMOACONITASE, MITOCHONDRIAL-RELATED"/>
    <property type="match status" value="1"/>
</dbReference>
<evidence type="ECO:0000313" key="3">
    <source>
        <dbReference type="Proteomes" id="UP000557566"/>
    </source>
</evidence>
<dbReference type="PANTHER" id="PTHR43822:SF2">
    <property type="entry name" value="HOMOACONITASE, MITOCHONDRIAL"/>
    <property type="match status" value="1"/>
</dbReference>
<dbReference type="AlphaFoldDB" id="A0A8H4PP82"/>
<dbReference type="InterPro" id="IPR036008">
    <property type="entry name" value="Aconitase_4Fe-4S_dom"/>
</dbReference>
<dbReference type="SUPFAM" id="SSF53732">
    <property type="entry name" value="Aconitase iron-sulfur domain"/>
    <property type="match status" value="1"/>
</dbReference>
<keyword evidence="3" id="KW-1185">Reference proteome</keyword>
<evidence type="ECO:0000313" key="2">
    <source>
        <dbReference type="EMBL" id="KAF4506680.1"/>
    </source>
</evidence>
<reference evidence="2 3" key="1">
    <citation type="journal article" date="2020" name="Genome Biol. Evol.">
        <title>A new high-quality draft genome assembly of the Chinese cordyceps Ophiocordyceps sinensis.</title>
        <authorList>
            <person name="Shu R."/>
            <person name="Zhang J."/>
            <person name="Meng Q."/>
            <person name="Zhang H."/>
            <person name="Zhou G."/>
            <person name="Li M."/>
            <person name="Wu P."/>
            <person name="Zhao Y."/>
            <person name="Chen C."/>
            <person name="Qin Q."/>
        </authorList>
    </citation>
    <scope>NUCLEOTIDE SEQUENCE [LARGE SCALE GENOMIC DNA]</scope>
    <source>
        <strain evidence="2 3">IOZ07</strain>
    </source>
</reference>
<feature type="region of interest" description="Disordered" evidence="1">
    <location>
        <begin position="273"/>
        <end position="298"/>
    </location>
</feature>
<sequence>MTSRTAARPIEFIGSEETLRSIPIEERLTIANMTTEWGALPGCGVNFYMAAASIPERQIAEEAGDWQVLIDAGAQPLPAGCGHRSAGAWRASPEVVAASALKGRIGGPGWYQKPDGVEKVILGEGSGDMAADTAASVGDALDRIIAEAESMIAGAEKDLGGETAAEHAPKQADETLTDMLPGFTEKIEGDIVFCDADNINTDGIYAGNVARAGDVLKISLVVAGSFGNIFSRNSINNALMGIEVWPVSSAACERPPPLGAAAMSPPAALAGPSSGTFAAARSSSPRARAGRRGARASARCPPMCRKLLPEGGWRIGSRLRLPRPK</sequence>
<accession>A0A8H4PP82</accession>
<feature type="compositionally biased region" description="Low complexity" evidence="1">
    <location>
        <begin position="273"/>
        <end position="287"/>
    </location>
</feature>
<proteinExistence type="predicted"/>
<dbReference type="EMBL" id="JAAVMX010000007">
    <property type="protein sequence ID" value="KAF4506680.1"/>
    <property type="molecule type" value="Genomic_DNA"/>
</dbReference>
<dbReference type="Gene3D" id="3.40.1060.10">
    <property type="entry name" value="Aconitase, Domain 2"/>
    <property type="match status" value="1"/>
</dbReference>
<organism evidence="2 3">
    <name type="scientific">Ophiocordyceps sinensis</name>
    <dbReference type="NCBI Taxonomy" id="72228"/>
    <lineage>
        <taxon>Eukaryota</taxon>
        <taxon>Fungi</taxon>
        <taxon>Dikarya</taxon>
        <taxon>Ascomycota</taxon>
        <taxon>Pezizomycotina</taxon>
        <taxon>Sordariomycetes</taxon>
        <taxon>Hypocreomycetidae</taxon>
        <taxon>Hypocreales</taxon>
        <taxon>Ophiocordycipitaceae</taxon>
        <taxon>Ophiocordyceps</taxon>
    </lineage>
</organism>
<gene>
    <name evidence="2" type="ORF">G6O67_006740</name>
</gene>
<protein>
    <submittedName>
        <fullName evidence="2">Uncharacterized protein</fullName>
    </submittedName>
</protein>
<dbReference type="Proteomes" id="UP000557566">
    <property type="component" value="Unassembled WGS sequence"/>
</dbReference>
<comment type="caution">
    <text evidence="2">The sequence shown here is derived from an EMBL/GenBank/DDBJ whole genome shotgun (WGS) entry which is preliminary data.</text>
</comment>
<dbReference type="OrthoDB" id="10262323at2759"/>
<dbReference type="SUPFAM" id="SSF52016">
    <property type="entry name" value="LeuD/IlvD-like"/>
    <property type="match status" value="1"/>
</dbReference>
<name>A0A8H4PP82_9HYPO</name>
<dbReference type="InterPro" id="IPR015932">
    <property type="entry name" value="Aconitase_dom2"/>
</dbReference>